<organism evidence="1 2">
    <name type="scientific">Sphaerodactylus townsendi</name>
    <dbReference type="NCBI Taxonomy" id="933632"/>
    <lineage>
        <taxon>Eukaryota</taxon>
        <taxon>Metazoa</taxon>
        <taxon>Chordata</taxon>
        <taxon>Craniata</taxon>
        <taxon>Vertebrata</taxon>
        <taxon>Euteleostomi</taxon>
        <taxon>Lepidosauria</taxon>
        <taxon>Squamata</taxon>
        <taxon>Bifurcata</taxon>
        <taxon>Gekkota</taxon>
        <taxon>Sphaerodactylidae</taxon>
        <taxon>Sphaerodactylus</taxon>
    </lineage>
</organism>
<reference evidence="1" key="1">
    <citation type="submission" date="2021-08" db="EMBL/GenBank/DDBJ databases">
        <title>The first chromosome-level gecko genome reveals the dynamic sex chromosomes of Neotropical dwarf geckos (Sphaerodactylidae: Sphaerodactylus).</title>
        <authorList>
            <person name="Pinto B.J."/>
            <person name="Keating S.E."/>
            <person name="Gamble T."/>
        </authorList>
    </citation>
    <scope>NUCLEOTIDE SEQUENCE</scope>
    <source>
        <strain evidence="1">TG3544</strain>
    </source>
</reference>
<accession>A0ACB8E7B8</accession>
<sequence>MMEAAVKSPTGVEAQQQGACTVTPINSEVPDCYLDFCLAGVWAMAGDCGGCDCEIKNGQSLVALDKHWHLTCFKCKICGKVLNAEYISKDGVPYCEMDYHVKFGIRCDNCEKYIMGRILEAGEKHYHPTCARCIKCHQMFTEGEEMYLQGPELLLVWLDQENTFHFWGSPQQEGGYPPDALHQIKPQKSFKVDFNGNPDELAFFLIQVGSYMEVHSDAFHTDRERVFEVGTQLCGEAANWLFGLVEEDSPEMYDLEQFLLALRRWFEDPLAEEKARGDLQRLRQVQSFGE</sequence>
<gene>
    <name evidence="1" type="ORF">K3G42_001503</name>
</gene>
<proteinExistence type="predicted"/>
<comment type="caution">
    <text evidence="1">The sequence shown here is derived from an EMBL/GenBank/DDBJ whole genome shotgun (WGS) entry which is preliminary data.</text>
</comment>
<dbReference type="EMBL" id="CM037623">
    <property type="protein sequence ID" value="KAH7987906.1"/>
    <property type="molecule type" value="Genomic_DNA"/>
</dbReference>
<protein>
    <submittedName>
        <fullName evidence="1">Uncharacterized protein</fullName>
    </submittedName>
</protein>
<dbReference type="Proteomes" id="UP000827872">
    <property type="component" value="Linkage Group LG10"/>
</dbReference>
<name>A0ACB8E7B8_9SAUR</name>
<evidence type="ECO:0000313" key="1">
    <source>
        <dbReference type="EMBL" id="KAH7987906.1"/>
    </source>
</evidence>
<keyword evidence="2" id="KW-1185">Reference proteome</keyword>
<evidence type="ECO:0000313" key="2">
    <source>
        <dbReference type="Proteomes" id="UP000827872"/>
    </source>
</evidence>